<evidence type="ECO:0000313" key="2">
    <source>
        <dbReference type="Proteomes" id="UP001431019"/>
    </source>
</evidence>
<evidence type="ECO:0008006" key="3">
    <source>
        <dbReference type="Google" id="ProtNLM"/>
    </source>
</evidence>
<name>A0ABS8K1Z8_9BURK</name>
<gene>
    <name evidence="1" type="ORF">LJ656_26695</name>
</gene>
<proteinExistence type="predicted"/>
<accession>A0ABS8K1Z8</accession>
<dbReference type="RefSeq" id="WP_230512526.1">
    <property type="nucleotide sequence ID" value="NZ_JAJITD010000016.1"/>
</dbReference>
<comment type="caution">
    <text evidence="1">The sequence shown here is derived from an EMBL/GenBank/DDBJ whole genome shotgun (WGS) entry which is preliminary data.</text>
</comment>
<keyword evidence="2" id="KW-1185">Reference proteome</keyword>
<evidence type="ECO:0000313" key="1">
    <source>
        <dbReference type="EMBL" id="MCC8396182.1"/>
    </source>
</evidence>
<dbReference type="EMBL" id="JAJITD010000016">
    <property type="protein sequence ID" value="MCC8396182.1"/>
    <property type="molecule type" value="Genomic_DNA"/>
</dbReference>
<sequence>MTILKSAELDEEVSAVGPKPNAFGQIDGRAGAAVLAQTPPAQAGHAHGAASQPPSRAKKLKEVAKTFLPDALFVSLLHHKCIGRYPNLLNPTTFNEKILQRNLHPDPRYIPLTDKLAVREYIAGKIGEQHLIPLISAPEEFTPEVFEALPEAFVMKANHGSTFVEIVRNKADTSFEKLKALADKWLTTEFYYVARERHYRTIEPRLFFEQLLLDRRGQIPADFKLHCFNGRPGQRPIMYLLVISDRFGDATHGDVFDVDWNRLDIQIGPYTRSPVPPPRPAHLQQILDVAARLVEDFDYVRVDLYAPDDKVYFGELTFTPGAGVLPFKPDSIDYEWGKLLA</sequence>
<organism evidence="1 2">
    <name type="scientific">Paraburkholderia sejongensis</name>
    <dbReference type="NCBI Taxonomy" id="2886946"/>
    <lineage>
        <taxon>Bacteria</taxon>
        <taxon>Pseudomonadati</taxon>
        <taxon>Pseudomonadota</taxon>
        <taxon>Betaproteobacteria</taxon>
        <taxon>Burkholderiales</taxon>
        <taxon>Burkholderiaceae</taxon>
        <taxon>Paraburkholderia</taxon>
    </lineage>
</organism>
<dbReference type="SUPFAM" id="SSF56059">
    <property type="entry name" value="Glutathione synthetase ATP-binding domain-like"/>
    <property type="match status" value="1"/>
</dbReference>
<protein>
    <recommendedName>
        <fullName evidence="3">TupA-like ATPgrasp</fullName>
    </recommendedName>
</protein>
<dbReference type="Pfam" id="PF14305">
    <property type="entry name" value="ATPgrasp_TupA"/>
    <property type="match status" value="1"/>
</dbReference>
<reference evidence="1 2" key="1">
    <citation type="submission" date="2021-11" db="EMBL/GenBank/DDBJ databases">
        <authorList>
            <person name="Oh E.-T."/>
            <person name="Kim S.-B."/>
        </authorList>
    </citation>
    <scope>NUCLEOTIDE SEQUENCE [LARGE SCALE GENOMIC DNA]</scope>
    <source>
        <strain evidence="1 2">MMS20-SJTR3</strain>
    </source>
</reference>
<dbReference type="InterPro" id="IPR029465">
    <property type="entry name" value="ATPgrasp_TupA"/>
</dbReference>
<dbReference type="Proteomes" id="UP001431019">
    <property type="component" value="Unassembled WGS sequence"/>
</dbReference>